<comment type="caution">
    <text evidence="1">The sequence shown here is derived from an EMBL/GenBank/DDBJ whole genome shotgun (WGS) entry which is preliminary data.</text>
</comment>
<protein>
    <submittedName>
        <fullName evidence="1">Checkpoint HUS1 isoform X5</fullName>
    </submittedName>
</protein>
<proteinExistence type="predicted"/>
<dbReference type="AlphaFoldDB" id="A0A8J4XHP5"/>
<feature type="non-terminal residue" evidence="1">
    <location>
        <position position="1"/>
    </location>
</feature>
<dbReference type="EMBL" id="QNUK01000001">
    <property type="protein sequence ID" value="KAF5910252.1"/>
    <property type="molecule type" value="Genomic_DNA"/>
</dbReference>
<keyword evidence="2" id="KW-1185">Reference proteome</keyword>
<sequence>IDMSKRLTRDERIEIVLISGERSNGVIAADFNARPYETTHSQFGHVRVLRPILRKSTNPHEVVHLIRDCSPSEVIVLPLAFLGMGYVAPDDLKQCLLTLHCVIGWMI</sequence>
<accession>A0A8J4XHP5</accession>
<reference evidence="1" key="1">
    <citation type="submission" date="2020-07" db="EMBL/GenBank/DDBJ databases">
        <title>Clarias magur genome sequencing, assembly and annotation.</title>
        <authorList>
            <person name="Kushwaha B."/>
            <person name="Kumar R."/>
            <person name="Das P."/>
            <person name="Joshi C.G."/>
            <person name="Kumar D."/>
            <person name="Nagpure N.S."/>
            <person name="Pandey M."/>
            <person name="Agarwal S."/>
            <person name="Srivastava S."/>
            <person name="Singh M."/>
            <person name="Sahoo L."/>
            <person name="Jayasankar P."/>
            <person name="Meher P.K."/>
            <person name="Koringa P.G."/>
            <person name="Iquebal M.A."/>
            <person name="Das S.P."/>
            <person name="Bit A."/>
            <person name="Patnaik S."/>
            <person name="Patel N."/>
            <person name="Shah T.M."/>
            <person name="Hinsu A."/>
            <person name="Jena J.K."/>
        </authorList>
    </citation>
    <scope>NUCLEOTIDE SEQUENCE</scope>
    <source>
        <strain evidence="1">CIFAMagur01</strain>
        <tissue evidence="1">Testis</tissue>
    </source>
</reference>
<gene>
    <name evidence="1" type="ORF">DAT39_000193</name>
</gene>
<dbReference type="Proteomes" id="UP000727407">
    <property type="component" value="Unassembled WGS sequence"/>
</dbReference>
<evidence type="ECO:0000313" key="1">
    <source>
        <dbReference type="EMBL" id="KAF5910252.1"/>
    </source>
</evidence>
<name>A0A8J4XHP5_CLAMG</name>
<feature type="non-terminal residue" evidence="1">
    <location>
        <position position="107"/>
    </location>
</feature>
<organism evidence="1 2">
    <name type="scientific">Clarias magur</name>
    <name type="common">Asian catfish</name>
    <name type="synonym">Macropteronotus magur</name>
    <dbReference type="NCBI Taxonomy" id="1594786"/>
    <lineage>
        <taxon>Eukaryota</taxon>
        <taxon>Metazoa</taxon>
        <taxon>Chordata</taxon>
        <taxon>Craniata</taxon>
        <taxon>Vertebrata</taxon>
        <taxon>Euteleostomi</taxon>
        <taxon>Actinopterygii</taxon>
        <taxon>Neopterygii</taxon>
        <taxon>Teleostei</taxon>
        <taxon>Ostariophysi</taxon>
        <taxon>Siluriformes</taxon>
        <taxon>Clariidae</taxon>
        <taxon>Clarias</taxon>
    </lineage>
</organism>
<evidence type="ECO:0000313" key="2">
    <source>
        <dbReference type="Proteomes" id="UP000727407"/>
    </source>
</evidence>